<evidence type="ECO:0000313" key="4">
    <source>
        <dbReference type="Proteomes" id="UP001265550"/>
    </source>
</evidence>
<gene>
    <name evidence="3" type="ORF">J2X09_001879</name>
</gene>
<keyword evidence="1" id="KW-0547">Nucleotide-binding</keyword>
<dbReference type="EMBL" id="JAVDWE010000004">
    <property type="protein sequence ID" value="MDR7094141.1"/>
    <property type="molecule type" value="Genomic_DNA"/>
</dbReference>
<proteinExistence type="predicted"/>
<evidence type="ECO:0000256" key="1">
    <source>
        <dbReference type="ARBA" id="ARBA00022741"/>
    </source>
</evidence>
<dbReference type="Proteomes" id="UP001265550">
    <property type="component" value="Unassembled WGS sequence"/>
</dbReference>
<protein>
    <recommendedName>
        <fullName evidence="2">Acb2/Tad1 hairpin domain-containing protein</fullName>
    </recommendedName>
</protein>
<evidence type="ECO:0000259" key="2">
    <source>
        <dbReference type="Pfam" id="PF24729"/>
    </source>
</evidence>
<reference evidence="3 4" key="1">
    <citation type="submission" date="2023-07" db="EMBL/GenBank/DDBJ databases">
        <title>Sorghum-associated microbial communities from plants grown in Nebraska, USA.</title>
        <authorList>
            <person name="Schachtman D."/>
        </authorList>
    </citation>
    <scope>NUCLEOTIDE SEQUENCE [LARGE SCALE GENOMIC DNA]</scope>
    <source>
        <strain evidence="3 4">BE240</strain>
    </source>
</reference>
<dbReference type="RefSeq" id="WP_204733152.1">
    <property type="nucleotide sequence ID" value="NZ_JAVDWE010000004.1"/>
</dbReference>
<dbReference type="InterPro" id="IPR056098">
    <property type="entry name" value="Acb2/Tad1_hairpin"/>
</dbReference>
<dbReference type="Pfam" id="PF24729">
    <property type="entry name" value="Acb2_Tad1_hairpin"/>
    <property type="match status" value="1"/>
</dbReference>
<name>A0ABU1V9J6_9BURK</name>
<keyword evidence="4" id="KW-1185">Reference proteome</keyword>
<accession>A0ABU1V9J6</accession>
<comment type="caution">
    <text evidence="3">The sequence shown here is derived from an EMBL/GenBank/DDBJ whole genome shotgun (WGS) entry which is preliminary data.</text>
</comment>
<feature type="domain" description="Acb2/Tad1 hairpin" evidence="2">
    <location>
        <begin position="53"/>
        <end position="115"/>
    </location>
</feature>
<sequence length="117" mass="12665">MQSARVATIFIQEPASAGFSLSGPHIAGFFVAKTTKEQDMGDVTREMTFGEKAVGLSFNPSGDATVNDLKACYAQVIDRAHALREQSQDPEVKRMAAIAITEAQTSQMWAVKAATWK</sequence>
<organism evidence="3 4">
    <name type="scientific">Hydrogenophaga laconesensis</name>
    <dbReference type="NCBI Taxonomy" id="1805971"/>
    <lineage>
        <taxon>Bacteria</taxon>
        <taxon>Pseudomonadati</taxon>
        <taxon>Pseudomonadota</taxon>
        <taxon>Betaproteobacteria</taxon>
        <taxon>Burkholderiales</taxon>
        <taxon>Comamonadaceae</taxon>
        <taxon>Hydrogenophaga</taxon>
    </lineage>
</organism>
<evidence type="ECO:0000313" key="3">
    <source>
        <dbReference type="EMBL" id="MDR7094141.1"/>
    </source>
</evidence>